<reference evidence="7 8" key="1">
    <citation type="submission" date="2018-07" db="EMBL/GenBank/DDBJ databases">
        <title>Bacillus sp. YLB-04 draft genome sequence.</title>
        <authorList>
            <person name="Yu L."/>
            <person name="Tang X."/>
        </authorList>
    </citation>
    <scope>NUCLEOTIDE SEQUENCE [LARGE SCALE GENOMIC DNA]</scope>
    <source>
        <strain evidence="7 8">YLB-04</strain>
    </source>
</reference>
<feature type="transmembrane region" description="Helical" evidence="6">
    <location>
        <begin position="6"/>
        <end position="35"/>
    </location>
</feature>
<sequence length="343" mass="38175">MWKKWIIITALILLFIFFIPYSLPLIFALVTAVFLERLVGYFQRKLKLTRAKSVIAAFVTFLAGLLVIGYNLFLILFQQVVNLSEKTPTYVRDLYSTGIKPLIKKWKDYSKTLPPDVITSVEKTIDNSVNELDRFVHEIIQALIGVLTSIPGFLIEFLIYLVALFLISLELPEIKAYIKAHLTEGTKKKVSIVINQLTKAGVGFIKAQIILSLMTYFLAFAGLLLLKVKYAALLALLIVIVDILPILGTGSFLVPWAVISLVQDKQFLGIGLIVLFIAITVIRRTVEPKVYATSLGISPLASLASLYIGFKLIGFIGLFAGPAIVIIIDALIKVNVIKMNFKI</sequence>
<dbReference type="NCBIfam" id="TIGR02872">
    <property type="entry name" value="spore_ytvI"/>
    <property type="match status" value="1"/>
</dbReference>
<keyword evidence="5 6" id="KW-0472">Membrane</keyword>
<keyword evidence="4 6" id="KW-1133">Transmembrane helix</keyword>
<dbReference type="InterPro" id="IPR002549">
    <property type="entry name" value="AI-2E-like"/>
</dbReference>
<dbReference type="RefSeq" id="WP_115450269.1">
    <property type="nucleotide sequence ID" value="NZ_QNQT01000001.1"/>
</dbReference>
<dbReference type="GO" id="GO:0016020">
    <property type="term" value="C:membrane"/>
    <property type="evidence" value="ECO:0007669"/>
    <property type="project" value="UniProtKB-SubCell"/>
</dbReference>
<proteinExistence type="inferred from homology"/>
<evidence type="ECO:0000256" key="6">
    <source>
        <dbReference type="SAM" id="Phobius"/>
    </source>
</evidence>
<evidence type="ECO:0000256" key="5">
    <source>
        <dbReference type="ARBA" id="ARBA00023136"/>
    </source>
</evidence>
<dbReference type="OrthoDB" id="9774361at2"/>
<feature type="transmembrane region" description="Helical" evidence="6">
    <location>
        <begin position="139"/>
        <end position="169"/>
    </location>
</feature>
<evidence type="ECO:0000313" key="8">
    <source>
        <dbReference type="Proteomes" id="UP000257144"/>
    </source>
</evidence>
<comment type="subcellular location">
    <subcellularLocation>
        <location evidence="1">Membrane</location>
        <topology evidence="1">Multi-pass membrane protein</topology>
    </subcellularLocation>
</comment>
<organism evidence="7 8">
    <name type="scientific">Neobacillus piezotolerans</name>
    <dbReference type="NCBI Taxonomy" id="2259171"/>
    <lineage>
        <taxon>Bacteria</taxon>
        <taxon>Bacillati</taxon>
        <taxon>Bacillota</taxon>
        <taxon>Bacilli</taxon>
        <taxon>Bacillales</taxon>
        <taxon>Bacillaceae</taxon>
        <taxon>Neobacillus</taxon>
    </lineage>
</organism>
<protein>
    <submittedName>
        <fullName evidence="7">Sporulation integral membrane protein YtvI</fullName>
    </submittedName>
</protein>
<dbReference type="InterPro" id="IPR014227">
    <property type="entry name" value="YtvI-like"/>
</dbReference>
<dbReference type="Pfam" id="PF01594">
    <property type="entry name" value="AI-2E_transport"/>
    <property type="match status" value="1"/>
</dbReference>
<evidence type="ECO:0000313" key="7">
    <source>
        <dbReference type="EMBL" id="RDU38347.1"/>
    </source>
</evidence>
<feature type="transmembrane region" description="Helical" evidence="6">
    <location>
        <begin position="306"/>
        <end position="332"/>
    </location>
</feature>
<keyword evidence="8" id="KW-1185">Reference proteome</keyword>
<gene>
    <name evidence="7" type="primary">ytvI</name>
    <name evidence="7" type="ORF">DRW41_01915</name>
</gene>
<evidence type="ECO:0000256" key="1">
    <source>
        <dbReference type="ARBA" id="ARBA00004141"/>
    </source>
</evidence>
<evidence type="ECO:0000256" key="3">
    <source>
        <dbReference type="ARBA" id="ARBA00022692"/>
    </source>
</evidence>
<feature type="transmembrane region" description="Helical" evidence="6">
    <location>
        <begin position="232"/>
        <end position="255"/>
    </location>
</feature>
<evidence type="ECO:0000256" key="4">
    <source>
        <dbReference type="ARBA" id="ARBA00022989"/>
    </source>
</evidence>
<name>A0A3D8GV88_9BACI</name>
<dbReference type="GO" id="GO:0055085">
    <property type="term" value="P:transmembrane transport"/>
    <property type="evidence" value="ECO:0007669"/>
    <property type="project" value="TreeGrafter"/>
</dbReference>
<dbReference type="PANTHER" id="PTHR21716:SF68">
    <property type="entry name" value="TRANSPORT PROTEIN YTVI-RELATED"/>
    <property type="match status" value="1"/>
</dbReference>
<feature type="transmembrane region" description="Helical" evidence="6">
    <location>
        <begin position="209"/>
        <end position="226"/>
    </location>
</feature>
<dbReference type="AlphaFoldDB" id="A0A3D8GV88"/>
<comment type="caution">
    <text evidence="7">The sequence shown here is derived from an EMBL/GenBank/DDBJ whole genome shotgun (WGS) entry which is preliminary data.</text>
</comment>
<evidence type="ECO:0000256" key="2">
    <source>
        <dbReference type="ARBA" id="ARBA00009773"/>
    </source>
</evidence>
<feature type="transmembrane region" description="Helical" evidence="6">
    <location>
        <begin position="267"/>
        <end position="286"/>
    </location>
</feature>
<feature type="transmembrane region" description="Helical" evidence="6">
    <location>
        <begin position="55"/>
        <end position="77"/>
    </location>
</feature>
<accession>A0A3D8GV88</accession>
<dbReference type="EMBL" id="QNQT01000001">
    <property type="protein sequence ID" value="RDU38347.1"/>
    <property type="molecule type" value="Genomic_DNA"/>
</dbReference>
<keyword evidence="3 6" id="KW-0812">Transmembrane</keyword>
<comment type="similarity">
    <text evidence="2">Belongs to the autoinducer-2 exporter (AI-2E) (TC 2.A.86) family.</text>
</comment>
<dbReference type="Proteomes" id="UP000257144">
    <property type="component" value="Unassembled WGS sequence"/>
</dbReference>
<dbReference type="PANTHER" id="PTHR21716">
    <property type="entry name" value="TRANSMEMBRANE PROTEIN"/>
    <property type="match status" value="1"/>
</dbReference>